<feature type="transmembrane region" description="Helical" evidence="6">
    <location>
        <begin position="72"/>
        <end position="94"/>
    </location>
</feature>
<dbReference type="Pfam" id="PF01925">
    <property type="entry name" value="TauE"/>
    <property type="match status" value="1"/>
</dbReference>
<comment type="subcellular location">
    <subcellularLocation>
        <location evidence="6">Cell membrane</location>
        <topology evidence="6">Multi-pass membrane protein</topology>
    </subcellularLocation>
    <subcellularLocation>
        <location evidence="1">Membrane</location>
        <topology evidence="1">Multi-pass membrane protein</topology>
    </subcellularLocation>
</comment>
<feature type="transmembrane region" description="Helical" evidence="6">
    <location>
        <begin position="206"/>
        <end position="228"/>
    </location>
</feature>
<evidence type="ECO:0000256" key="7">
    <source>
        <dbReference type="SAM" id="MobiDB-lite"/>
    </source>
</evidence>
<dbReference type="EMBL" id="CP024988">
    <property type="protein sequence ID" value="AWT27042.1"/>
    <property type="molecule type" value="Genomic_DNA"/>
</dbReference>
<dbReference type="STRING" id="1737425.GCA_900049755_01576"/>
<organism evidence="8 9">
    <name type="scientific">Corynebacterium provencense</name>
    <dbReference type="NCBI Taxonomy" id="1737425"/>
    <lineage>
        <taxon>Bacteria</taxon>
        <taxon>Bacillati</taxon>
        <taxon>Actinomycetota</taxon>
        <taxon>Actinomycetes</taxon>
        <taxon>Mycobacteriales</taxon>
        <taxon>Corynebacteriaceae</taxon>
        <taxon>Corynebacterium</taxon>
    </lineage>
</organism>
<proteinExistence type="inferred from homology"/>
<dbReference type="Proteomes" id="UP000247696">
    <property type="component" value="Chromosome"/>
</dbReference>
<evidence type="ECO:0000256" key="1">
    <source>
        <dbReference type="ARBA" id="ARBA00004141"/>
    </source>
</evidence>
<evidence type="ECO:0000256" key="6">
    <source>
        <dbReference type="RuleBase" id="RU363041"/>
    </source>
</evidence>
<keyword evidence="3 6" id="KW-0812">Transmembrane</keyword>
<dbReference type="PANTHER" id="PTHR43701">
    <property type="entry name" value="MEMBRANE TRANSPORTER PROTEIN MJ0441-RELATED"/>
    <property type="match status" value="1"/>
</dbReference>
<dbReference type="InterPro" id="IPR002781">
    <property type="entry name" value="TM_pro_TauE-like"/>
</dbReference>
<keyword evidence="6" id="KW-1003">Cell membrane</keyword>
<dbReference type="OrthoDB" id="45564at2"/>
<keyword evidence="4 6" id="KW-1133">Transmembrane helix</keyword>
<feature type="transmembrane region" description="Helical" evidence="6">
    <location>
        <begin position="240"/>
        <end position="258"/>
    </location>
</feature>
<name>A0A2Z3YQ80_9CORY</name>
<evidence type="ECO:0000256" key="4">
    <source>
        <dbReference type="ARBA" id="ARBA00022989"/>
    </source>
</evidence>
<evidence type="ECO:0000256" key="2">
    <source>
        <dbReference type="ARBA" id="ARBA00009142"/>
    </source>
</evidence>
<evidence type="ECO:0000256" key="3">
    <source>
        <dbReference type="ARBA" id="ARBA00022692"/>
    </source>
</evidence>
<evidence type="ECO:0000313" key="9">
    <source>
        <dbReference type="Proteomes" id="UP000247696"/>
    </source>
</evidence>
<feature type="transmembrane region" description="Helical" evidence="6">
    <location>
        <begin position="289"/>
        <end position="313"/>
    </location>
</feature>
<protein>
    <recommendedName>
        <fullName evidence="6">Probable membrane transporter protein</fullName>
    </recommendedName>
</protein>
<dbReference type="RefSeq" id="WP_110482074.1">
    <property type="nucleotide sequence ID" value="NZ_CP024988.1"/>
</dbReference>
<keyword evidence="5 6" id="KW-0472">Membrane</keyword>
<dbReference type="InterPro" id="IPR051598">
    <property type="entry name" value="TSUP/Inactive_protease-like"/>
</dbReference>
<evidence type="ECO:0000313" key="8">
    <source>
        <dbReference type="EMBL" id="AWT27042.1"/>
    </source>
</evidence>
<dbReference type="KEGG" id="cpre:Csp1_22920"/>
<feature type="region of interest" description="Disordered" evidence="7">
    <location>
        <begin position="126"/>
        <end position="163"/>
    </location>
</feature>
<keyword evidence="9" id="KW-1185">Reference proteome</keyword>
<accession>A0A2Z3YQ80</accession>
<feature type="region of interest" description="Disordered" evidence="7">
    <location>
        <begin position="318"/>
        <end position="359"/>
    </location>
</feature>
<evidence type="ECO:0000256" key="5">
    <source>
        <dbReference type="ARBA" id="ARBA00023136"/>
    </source>
</evidence>
<gene>
    <name evidence="8" type="ORF">Csp1_22920</name>
</gene>
<dbReference type="GO" id="GO:0005886">
    <property type="term" value="C:plasma membrane"/>
    <property type="evidence" value="ECO:0007669"/>
    <property type="project" value="UniProtKB-SubCell"/>
</dbReference>
<dbReference type="PANTHER" id="PTHR43701:SF12">
    <property type="entry name" value="MEMBRANE TRANSPORTER PROTEIN YTNM-RELATED"/>
    <property type="match status" value="1"/>
</dbReference>
<reference evidence="9" key="1">
    <citation type="submission" date="2017-11" db="EMBL/GenBank/DDBJ databases">
        <title>Otitis media/interna in a cat caused by the recently described species Corynebacterium provencense.</title>
        <authorList>
            <person name="Kittl S."/>
            <person name="Brodard I."/>
            <person name="Rychener L."/>
            <person name="Jores J."/>
            <person name="Roosje P."/>
            <person name="Gobeli Brawand S."/>
        </authorList>
    </citation>
    <scope>NUCLEOTIDE SEQUENCE [LARGE SCALE GENOMIC DNA]</scope>
    <source>
        <strain evidence="9">17KM38</strain>
    </source>
</reference>
<comment type="similarity">
    <text evidence="2 6">Belongs to the 4-toluene sulfonate uptake permease (TSUP) (TC 2.A.102) family.</text>
</comment>
<feature type="transmembrane region" description="Helical" evidence="6">
    <location>
        <begin position="100"/>
        <end position="122"/>
    </location>
</feature>
<dbReference type="AlphaFoldDB" id="A0A2Z3YQ80"/>
<sequence length="359" mass="36129">MKLLLFAVAGLLAQLVDGALGMAFGITATTALILSGAAPAQASAAVHFAEVGTTLFSGLAHWRLRNVHWPTVLCLGVPGAVGAFAGATVLSGMSGEAAEPVVSCLLLLLGAYVLVRSIALPWRETPERAEKRARRRSGGDSGDLAGNVAGESSAEPTAERHHRDRRRLGLVALGLGGGFLDATGGGGWGPVTTSTLLSVGRREPRLIIGTVNTAEFLVAVSASLGFLFGLEQVHGSWQPVVGLLVGGALGAPVAAWVVTVVRPDILGGLVGALLVVLNGIRVVESAGVPGALLVAALAVPLSVLVAVTAVRAFRRRGREGREGRGGSDGHTGAGGVAADRPGEVVDNAGAPASGAFTTG</sequence>
<feature type="transmembrane region" description="Helical" evidence="6">
    <location>
        <begin position="41"/>
        <end position="60"/>
    </location>
</feature>